<reference evidence="5" key="1">
    <citation type="submission" date="2022-10" db="EMBL/GenBank/DDBJ databases">
        <title>Culturing micro-colonial fungi from biological soil crusts in the Mojave desert and describing Neophaeococcomyces mojavensis, and introducing the new genera and species Taxawa tesnikishii.</title>
        <authorList>
            <person name="Kurbessoian T."/>
            <person name="Stajich J.E."/>
        </authorList>
    </citation>
    <scope>NUCLEOTIDE SEQUENCE</scope>
    <source>
        <strain evidence="5">TK_41</strain>
    </source>
</reference>
<dbReference type="AlphaFoldDB" id="A0AA38XP94"/>
<dbReference type="InterPro" id="IPR016162">
    <property type="entry name" value="Ald_DH_N"/>
</dbReference>
<dbReference type="Proteomes" id="UP001172673">
    <property type="component" value="Unassembled WGS sequence"/>
</dbReference>
<dbReference type="Gene3D" id="3.40.605.10">
    <property type="entry name" value="Aldehyde Dehydrogenase, Chain A, domain 1"/>
    <property type="match status" value="1"/>
</dbReference>
<dbReference type="InterPro" id="IPR016163">
    <property type="entry name" value="Ald_DH_C"/>
</dbReference>
<dbReference type="Gene3D" id="3.40.309.10">
    <property type="entry name" value="Aldehyde Dehydrogenase, Chain A, domain 2"/>
    <property type="match status" value="1"/>
</dbReference>
<dbReference type="InterPro" id="IPR029510">
    <property type="entry name" value="Ald_DH_CS_GLU"/>
</dbReference>
<dbReference type="InterPro" id="IPR016161">
    <property type="entry name" value="Ald_DH/histidinol_DH"/>
</dbReference>
<dbReference type="InterPro" id="IPR050740">
    <property type="entry name" value="Aldehyde_DH_Superfamily"/>
</dbReference>
<keyword evidence="6" id="KW-1185">Reference proteome</keyword>
<dbReference type="GO" id="GO:0009450">
    <property type="term" value="P:gamma-aminobutyric acid catabolic process"/>
    <property type="evidence" value="ECO:0007669"/>
    <property type="project" value="TreeGrafter"/>
</dbReference>
<sequence length="497" mass="53061">MGSLASLKTLPLIIDNKPVQSKDSQVVTNTSAKLKADYVKYVSATPEDAIAAVESSQAAFRSWSQSLPRTRRNILQKTAALIRENNAELMRIQIEETNCPEVWAAFNNNLAALHLEEIAGRITTALSGDIPVIQTAGQMGFVYKRPIGPILSIPPWNGAIVLSERAIATPLAVGCTVVLKVSEQSPRTHHFLAELFRRAGVPPGVLNVIQTRREDAAAVTEAAIAHRYIRKVEFIGSAAVGSRIASLAGKYLKPTLMELGGKAAALVLADADLQLAAQACVNGGFMHSGQICFSTERIIVNKAVAEAFIPILKQAATSFSPMEHISETGSNNTFRMLKDATSKGAKVVSGEVKLLGPTKLQPVVLSDLTPEMDIYDNESFGPVLALYVVDSDEEAIELANSTKYGLSAAVFSKDIGKAMKVASRLEVGQTHINFPMGTGNDEATLGVGLSKASGWVKQNGSYGLDEFLELRTVTVTDPAEWAAGMAQAQAEAQAQSS</sequence>
<gene>
    <name evidence="5" type="ORF">H2200_000866</name>
</gene>
<evidence type="ECO:0000256" key="3">
    <source>
        <dbReference type="RuleBase" id="RU003345"/>
    </source>
</evidence>
<organism evidence="5 6">
    <name type="scientific">Cladophialophora chaetospira</name>
    <dbReference type="NCBI Taxonomy" id="386627"/>
    <lineage>
        <taxon>Eukaryota</taxon>
        <taxon>Fungi</taxon>
        <taxon>Dikarya</taxon>
        <taxon>Ascomycota</taxon>
        <taxon>Pezizomycotina</taxon>
        <taxon>Eurotiomycetes</taxon>
        <taxon>Chaetothyriomycetidae</taxon>
        <taxon>Chaetothyriales</taxon>
        <taxon>Herpotrichiellaceae</taxon>
        <taxon>Cladophialophora</taxon>
    </lineage>
</organism>
<comment type="similarity">
    <text evidence="3">Belongs to the aldehyde dehydrogenase family.</text>
</comment>
<dbReference type="GO" id="GO:0004777">
    <property type="term" value="F:succinate-semialdehyde dehydrogenase (NAD+) activity"/>
    <property type="evidence" value="ECO:0007669"/>
    <property type="project" value="TreeGrafter"/>
</dbReference>
<dbReference type="PROSITE" id="PS00687">
    <property type="entry name" value="ALDEHYDE_DEHYDR_GLU"/>
    <property type="match status" value="1"/>
</dbReference>
<dbReference type="Pfam" id="PF00171">
    <property type="entry name" value="Aldedh"/>
    <property type="match status" value="1"/>
</dbReference>
<name>A0AA38XP94_9EURO</name>
<evidence type="ECO:0000259" key="4">
    <source>
        <dbReference type="Pfam" id="PF00171"/>
    </source>
</evidence>
<accession>A0AA38XP94</accession>
<evidence type="ECO:0000313" key="6">
    <source>
        <dbReference type="Proteomes" id="UP001172673"/>
    </source>
</evidence>
<dbReference type="PANTHER" id="PTHR43353">
    <property type="entry name" value="SUCCINATE-SEMIALDEHYDE DEHYDROGENASE, MITOCHONDRIAL"/>
    <property type="match status" value="1"/>
</dbReference>
<comment type="caution">
    <text evidence="5">The sequence shown here is derived from an EMBL/GenBank/DDBJ whole genome shotgun (WGS) entry which is preliminary data.</text>
</comment>
<feature type="domain" description="Aldehyde dehydrogenase" evidence="4">
    <location>
        <begin position="34"/>
        <end position="473"/>
    </location>
</feature>
<evidence type="ECO:0000256" key="2">
    <source>
        <dbReference type="PROSITE-ProRule" id="PRU10007"/>
    </source>
</evidence>
<evidence type="ECO:0000313" key="5">
    <source>
        <dbReference type="EMBL" id="KAJ9617145.1"/>
    </source>
</evidence>
<dbReference type="InterPro" id="IPR015590">
    <property type="entry name" value="Aldehyde_DH_dom"/>
</dbReference>
<dbReference type="SUPFAM" id="SSF53720">
    <property type="entry name" value="ALDH-like"/>
    <property type="match status" value="1"/>
</dbReference>
<dbReference type="EMBL" id="JAPDRK010000001">
    <property type="protein sequence ID" value="KAJ9617145.1"/>
    <property type="molecule type" value="Genomic_DNA"/>
</dbReference>
<evidence type="ECO:0000256" key="1">
    <source>
        <dbReference type="ARBA" id="ARBA00023002"/>
    </source>
</evidence>
<feature type="active site" evidence="2">
    <location>
        <position position="258"/>
    </location>
</feature>
<proteinExistence type="inferred from homology"/>
<protein>
    <recommendedName>
        <fullName evidence="4">Aldehyde dehydrogenase domain-containing protein</fullName>
    </recommendedName>
</protein>
<keyword evidence="1 3" id="KW-0560">Oxidoreductase</keyword>
<dbReference type="PANTHER" id="PTHR43353:SF6">
    <property type="entry name" value="CYTOPLASMIC ALDEHYDE DEHYDROGENASE (EUROFUNG)"/>
    <property type="match status" value="1"/>
</dbReference>